<name>A0A558AKI2_9PSEU</name>
<dbReference type="Pfam" id="PF13561">
    <property type="entry name" value="adh_short_C2"/>
    <property type="match status" value="1"/>
</dbReference>
<dbReference type="Proteomes" id="UP000318578">
    <property type="component" value="Unassembled WGS sequence"/>
</dbReference>
<dbReference type="InterPro" id="IPR036291">
    <property type="entry name" value="NAD(P)-bd_dom_sf"/>
</dbReference>
<sequence length="193" mass="19123">MSRTVLVIGGGSAIGIAIAEAFAGELVLAAAAQPVAAATGATDEQWRAAIANTLDAACYPARAALRVMPRGGATVAVTSVNGFLAAPGLPGYAAAKSGLDGLVRQLALEYGPKGVRVNAVAPGMIGSADLPGVTEGYPLGRTGTPREVADAVAFLASPRASFVTGAVLPVDGGLSIASPAAFLRPDLRARFLG</sequence>
<evidence type="ECO:0000256" key="2">
    <source>
        <dbReference type="ARBA" id="ARBA00023002"/>
    </source>
</evidence>
<evidence type="ECO:0000313" key="4">
    <source>
        <dbReference type="Proteomes" id="UP000318578"/>
    </source>
</evidence>
<keyword evidence="4" id="KW-1185">Reference proteome</keyword>
<dbReference type="EMBL" id="VJZA01000005">
    <property type="protein sequence ID" value="TVT24778.1"/>
    <property type="molecule type" value="Genomic_DNA"/>
</dbReference>
<dbReference type="Gene3D" id="3.40.50.720">
    <property type="entry name" value="NAD(P)-binding Rossmann-like Domain"/>
    <property type="match status" value="1"/>
</dbReference>
<dbReference type="SUPFAM" id="SSF51735">
    <property type="entry name" value="NAD(P)-binding Rossmann-fold domains"/>
    <property type="match status" value="1"/>
</dbReference>
<keyword evidence="2" id="KW-0560">Oxidoreductase</keyword>
<comment type="similarity">
    <text evidence="1">Belongs to the short-chain dehydrogenases/reductases (SDR) family.</text>
</comment>
<reference evidence="3 4" key="1">
    <citation type="submission" date="2019-07" db="EMBL/GenBank/DDBJ databases">
        <title>New species of Amycolatopsis and Streptomyces.</title>
        <authorList>
            <person name="Duangmal K."/>
            <person name="Teo W.F.A."/>
            <person name="Lipun K."/>
        </authorList>
    </citation>
    <scope>NUCLEOTIDE SEQUENCE [LARGE SCALE GENOMIC DNA]</scope>
    <source>
        <strain evidence="3 4">JCM 30562</strain>
    </source>
</reference>
<dbReference type="InterPro" id="IPR002347">
    <property type="entry name" value="SDR_fam"/>
</dbReference>
<dbReference type="AlphaFoldDB" id="A0A558AKI2"/>
<dbReference type="OrthoDB" id="3542748at2"/>
<dbReference type="PROSITE" id="PS00061">
    <property type="entry name" value="ADH_SHORT"/>
    <property type="match status" value="1"/>
</dbReference>
<evidence type="ECO:0000256" key="1">
    <source>
        <dbReference type="ARBA" id="ARBA00006484"/>
    </source>
</evidence>
<evidence type="ECO:0000313" key="3">
    <source>
        <dbReference type="EMBL" id="TVT24778.1"/>
    </source>
</evidence>
<proteinExistence type="inferred from homology"/>
<protein>
    <submittedName>
        <fullName evidence="3">SDR family oxidoreductase</fullName>
    </submittedName>
</protein>
<dbReference type="RefSeq" id="WP_144634402.1">
    <property type="nucleotide sequence ID" value="NZ_BNAX01000004.1"/>
</dbReference>
<dbReference type="PRINTS" id="PR00081">
    <property type="entry name" value="GDHRDH"/>
</dbReference>
<dbReference type="GO" id="GO:0016491">
    <property type="term" value="F:oxidoreductase activity"/>
    <property type="evidence" value="ECO:0007669"/>
    <property type="project" value="UniProtKB-KW"/>
</dbReference>
<organism evidence="3 4">
    <name type="scientific">Amycolatopsis acidiphila</name>
    <dbReference type="NCBI Taxonomy" id="715473"/>
    <lineage>
        <taxon>Bacteria</taxon>
        <taxon>Bacillati</taxon>
        <taxon>Actinomycetota</taxon>
        <taxon>Actinomycetes</taxon>
        <taxon>Pseudonocardiales</taxon>
        <taxon>Pseudonocardiaceae</taxon>
        <taxon>Amycolatopsis</taxon>
    </lineage>
</organism>
<comment type="caution">
    <text evidence="3">The sequence shown here is derived from an EMBL/GenBank/DDBJ whole genome shotgun (WGS) entry which is preliminary data.</text>
</comment>
<dbReference type="InterPro" id="IPR020904">
    <property type="entry name" value="Sc_DH/Rdtase_CS"/>
</dbReference>
<accession>A0A558AKI2</accession>
<dbReference type="PANTHER" id="PTHR24321">
    <property type="entry name" value="DEHYDROGENASES, SHORT CHAIN"/>
    <property type="match status" value="1"/>
</dbReference>
<gene>
    <name evidence="3" type="ORF">FNH06_05220</name>
</gene>
<dbReference type="PANTHER" id="PTHR24321:SF14">
    <property type="entry name" value="SHORT-CHAIN TYPE DEHYDROGENASE_REDUCTASE BLR2146-RELATED"/>
    <property type="match status" value="1"/>
</dbReference>